<organism evidence="1 2">
    <name type="scientific">Pseudomonas putida</name>
    <name type="common">Arthrobacter siderocapsulatus</name>
    <dbReference type="NCBI Taxonomy" id="303"/>
    <lineage>
        <taxon>Bacteria</taxon>
        <taxon>Pseudomonadati</taxon>
        <taxon>Pseudomonadota</taxon>
        <taxon>Gammaproteobacteria</taxon>
        <taxon>Pseudomonadales</taxon>
        <taxon>Pseudomonadaceae</taxon>
        <taxon>Pseudomonas</taxon>
    </lineage>
</organism>
<name>A0A8I1EDB8_PSEPU</name>
<gene>
    <name evidence="1" type="ORF">JEU22_04545</name>
</gene>
<sequence length="179" mass="20081">MNIISRGVIEKVTTEVFIKPKLVGSVIQENPFNRQVTWVLESTTQFLYLHGGKVIREGAEYNDYYGYLASVKTAAEEAEIYAKEYGITAESSLILVARTTVKSIPYLAAPESQQGNLPKGAKAYARVPGDWTQKNTGDANFPYSRPEPRLVIEQDIWSTKNSADENEKLVEKLHLALQR</sequence>
<dbReference type="Proteomes" id="UP000637061">
    <property type="component" value="Unassembled WGS sequence"/>
</dbReference>
<dbReference type="AlphaFoldDB" id="A0A8I1EDB8"/>
<evidence type="ECO:0000313" key="1">
    <source>
        <dbReference type="EMBL" id="MBI6883173.1"/>
    </source>
</evidence>
<proteinExistence type="predicted"/>
<comment type="caution">
    <text evidence="1">The sequence shown here is derived from an EMBL/GenBank/DDBJ whole genome shotgun (WGS) entry which is preliminary data.</text>
</comment>
<accession>A0A8I1EDB8</accession>
<reference evidence="1" key="1">
    <citation type="submission" date="2020-12" db="EMBL/GenBank/DDBJ databases">
        <title>Enhanced detection system for hospital associated transmission using whole genome sequencing surveillance.</title>
        <authorList>
            <person name="Harrison L.H."/>
            <person name="Van Tyne D."/>
            <person name="Marsh J.W."/>
            <person name="Griffith M.P."/>
            <person name="Snyder D.J."/>
            <person name="Cooper V.S."/>
            <person name="Mustapha M."/>
        </authorList>
    </citation>
    <scope>NUCLEOTIDE SEQUENCE</scope>
    <source>
        <strain evidence="1">PSB00042</strain>
    </source>
</reference>
<protein>
    <submittedName>
        <fullName evidence="1">Uncharacterized protein</fullName>
    </submittedName>
</protein>
<dbReference type="EMBL" id="JAEHTE010000002">
    <property type="protein sequence ID" value="MBI6883173.1"/>
    <property type="molecule type" value="Genomic_DNA"/>
</dbReference>
<evidence type="ECO:0000313" key="2">
    <source>
        <dbReference type="Proteomes" id="UP000637061"/>
    </source>
</evidence>
<dbReference type="RefSeq" id="WP_198746787.1">
    <property type="nucleotide sequence ID" value="NZ_JAEHTE010000002.1"/>
</dbReference>